<keyword evidence="2" id="KW-1185">Reference proteome</keyword>
<proteinExistence type="predicted"/>
<dbReference type="EMBL" id="QKWP01001335">
    <property type="protein sequence ID" value="RIB09724.1"/>
    <property type="molecule type" value="Genomic_DNA"/>
</dbReference>
<reference evidence="1 2" key="1">
    <citation type="submission" date="2018-06" db="EMBL/GenBank/DDBJ databases">
        <title>Comparative genomics reveals the genomic features of Rhizophagus irregularis, R. cerebriforme, R. diaphanum and Gigaspora rosea, and their symbiotic lifestyle signature.</title>
        <authorList>
            <person name="Morin E."/>
            <person name="San Clemente H."/>
            <person name="Chen E.C.H."/>
            <person name="De La Providencia I."/>
            <person name="Hainaut M."/>
            <person name="Kuo A."/>
            <person name="Kohler A."/>
            <person name="Murat C."/>
            <person name="Tang N."/>
            <person name="Roy S."/>
            <person name="Loubradou J."/>
            <person name="Henrissat B."/>
            <person name="Grigoriev I.V."/>
            <person name="Corradi N."/>
            <person name="Roux C."/>
            <person name="Martin F.M."/>
        </authorList>
    </citation>
    <scope>NUCLEOTIDE SEQUENCE [LARGE SCALE GENOMIC DNA]</scope>
    <source>
        <strain evidence="1 2">DAOM 194757</strain>
    </source>
</reference>
<dbReference type="OrthoDB" id="2312666at2759"/>
<gene>
    <name evidence="1" type="ORF">C2G38_2208044</name>
</gene>
<organism evidence="1 2">
    <name type="scientific">Gigaspora rosea</name>
    <dbReference type="NCBI Taxonomy" id="44941"/>
    <lineage>
        <taxon>Eukaryota</taxon>
        <taxon>Fungi</taxon>
        <taxon>Fungi incertae sedis</taxon>
        <taxon>Mucoromycota</taxon>
        <taxon>Glomeromycotina</taxon>
        <taxon>Glomeromycetes</taxon>
        <taxon>Diversisporales</taxon>
        <taxon>Gigasporaceae</taxon>
        <taxon>Gigaspora</taxon>
    </lineage>
</organism>
<protein>
    <submittedName>
        <fullName evidence="1">Uncharacterized protein</fullName>
    </submittedName>
</protein>
<dbReference type="Proteomes" id="UP000266673">
    <property type="component" value="Unassembled WGS sequence"/>
</dbReference>
<name>A0A397UHX9_9GLOM</name>
<comment type="caution">
    <text evidence="1">The sequence shown here is derived from an EMBL/GenBank/DDBJ whole genome shotgun (WGS) entry which is preliminary data.</text>
</comment>
<sequence>MRFLTSSTSGTPILVQQCHWKKLKSLYKQLKIHIETYNQHPEFLQQITNHKYFINDVTEFFIFISKIRRYQTKFPSSFTSSQNQLLNKCESIKQEIQRLGKDQNKEGEAVLTIILEKTGAYLKFEEFMEWLDEVEKRWGLVDKWGLNESFRRLGEKWVLRIELKDRICEMRDDLMNMIAFGDECEIGVKCVVFKKEIDIMEKKLNSVVKKVI</sequence>
<dbReference type="AlphaFoldDB" id="A0A397UHX9"/>
<accession>A0A397UHX9</accession>
<evidence type="ECO:0000313" key="2">
    <source>
        <dbReference type="Proteomes" id="UP000266673"/>
    </source>
</evidence>
<evidence type="ECO:0000313" key="1">
    <source>
        <dbReference type="EMBL" id="RIB09724.1"/>
    </source>
</evidence>